<reference evidence="1" key="1">
    <citation type="submission" date="2020-10" db="EMBL/GenBank/DDBJ databases">
        <authorList>
            <person name="Muller C M."/>
        </authorList>
    </citation>
    <scope>NUCLEOTIDE SEQUENCE</scope>
    <source>
        <strain evidence="1">THUN-12</strain>
    </source>
</reference>
<organism evidence="1 2">
    <name type="scientific">Blumeria graminis f. sp. triticale</name>
    <dbReference type="NCBI Taxonomy" id="1689686"/>
    <lineage>
        <taxon>Eukaryota</taxon>
        <taxon>Fungi</taxon>
        <taxon>Dikarya</taxon>
        <taxon>Ascomycota</taxon>
        <taxon>Pezizomycotina</taxon>
        <taxon>Leotiomycetes</taxon>
        <taxon>Erysiphales</taxon>
        <taxon>Erysiphaceae</taxon>
        <taxon>Blumeria</taxon>
    </lineage>
</organism>
<sequence>MDCFMDSKADRLIRCYHHHAVLPDFVFRKPCDIIIY</sequence>
<dbReference type="Proteomes" id="UP000683417">
    <property type="component" value="Unassembled WGS sequence"/>
</dbReference>
<comment type="caution">
    <text evidence="1">The sequence shown here is derived from an EMBL/GenBank/DDBJ whole genome shotgun (WGS) entry which is preliminary data.</text>
</comment>
<dbReference type="AlphaFoldDB" id="A0A9W4CYY8"/>
<evidence type="ECO:0000313" key="2">
    <source>
        <dbReference type="Proteomes" id="UP000683417"/>
    </source>
</evidence>
<evidence type="ECO:0000313" key="1">
    <source>
        <dbReference type="EMBL" id="CAD6501460.1"/>
    </source>
</evidence>
<gene>
    <name evidence="1" type="ORF">BGTH12_LOCUS2818</name>
</gene>
<name>A0A9W4CYY8_BLUGR</name>
<proteinExistence type="predicted"/>
<protein>
    <submittedName>
        <fullName evidence="1">BgTH12-01712</fullName>
    </submittedName>
</protein>
<accession>A0A9W4CYY8</accession>
<dbReference type="EMBL" id="CAJHIT010000005">
    <property type="protein sequence ID" value="CAD6501460.1"/>
    <property type="molecule type" value="Genomic_DNA"/>
</dbReference>